<name>A0A8H5GAY8_9AGAR</name>
<dbReference type="SUPFAM" id="SSF53474">
    <property type="entry name" value="alpha/beta-Hydrolases"/>
    <property type="match status" value="1"/>
</dbReference>
<dbReference type="EC" id="3.1.1.-" evidence="3"/>
<protein>
    <recommendedName>
        <fullName evidence="3">Carboxylic ester hydrolase</fullName>
        <ecNumber evidence="3">3.1.1.-</ecNumber>
    </recommendedName>
</protein>
<dbReference type="InterPro" id="IPR029058">
    <property type="entry name" value="AB_hydrolase_fold"/>
</dbReference>
<feature type="signal peptide" evidence="3">
    <location>
        <begin position="1"/>
        <end position="25"/>
    </location>
</feature>
<feature type="chain" id="PRO_5034824574" description="Carboxylic ester hydrolase" evidence="3">
    <location>
        <begin position="26"/>
        <end position="603"/>
    </location>
</feature>
<dbReference type="EMBL" id="JAACJM010000039">
    <property type="protein sequence ID" value="KAF5361602.1"/>
    <property type="molecule type" value="Genomic_DNA"/>
</dbReference>
<comment type="similarity">
    <text evidence="1 3">Belongs to the type-B carboxylesterase/lipase family.</text>
</comment>
<evidence type="ECO:0000313" key="6">
    <source>
        <dbReference type="Proteomes" id="UP000559256"/>
    </source>
</evidence>
<keyword evidence="2 3" id="KW-0378">Hydrolase</keyword>
<keyword evidence="6" id="KW-1185">Reference proteome</keyword>
<dbReference type="Gene3D" id="3.40.50.1820">
    <property type="entry name" value="alpha/beta hydrolase"/>
    <property type="match status" value="1"/>
</dbReference>
<dbReference type="PROSITE" id="PS00122">
    <property type="entry name" value="CARBOXYLESTERASE_B_1"/>
    <property type="match status" value="1"/>
</dbReference>
<dbReference type="InterPro" id="IPR002018">
    <property type="entry name" value="CarbesteraseB"/>
</dbReference>
<evidence type="ECO:0000256" key="3">
    <source>
        <dbReference type="RuleBase" id="RU361235"/>
    </source>
</evidence>
<evidence type="ECO:0000256" key="1">
    <source>
        <dbReference type="ARBA" id="ARBA00005964"/>
    </source>
</evidence>
<evidence type="ECO:0000313" key="5">
    <source>
        <dbReference type="EMBL" id="KAF5361602.1"/>
    </source>
</evidence>
<proteinExistence type="inferred from homology"/>
<reference evidence="5 6" key="1">
    <citation type="journal article" date="2020" name="ISME J.">
        <title>Uncovering the hidden diversity of litter-decomposition mechanisms in mushroom-forming fungi.</title>
        <authorList>
            <person name="Floudas D."/>
            <person name="Bentzer J."/>
            <person name="Ahren D."/>
            <person name="Johansson T."/>
            <person name="Persson P."/>
            <person name="Tunlid A."/>
        </authorList>
    </citation>
    <scope>NUCLEOTIDE SEQUENCE [LARGE SCALE GENOMIC DNA]</scope>
    <source>
        <strain evidence="5 6">CBS 291.85</strain>
    </source>
</reference>
<gene>
    <name evidence="5" type="ORF">D9758_007318</name>
</gene>
<sequence length="603" mass="65355">MARIHTTLGLLPCILSLASLTLTLCHPLATASSDPQVFINDVTFIGRRTSGNVEFFGGIPFAEAPVDDLRLRPPVLKSLKSKSEFGQQTTQNTTTFNATQFGPSCIQTLLPADQISEDCLSLNIFRPRLSRADDDKSKSEGLPVMVWFYGGGFIVGSASQYDGTPLVNRSVYRETPTILITANYRLGPLGFPRGDDVAREAVTGSGILNLGLQDNIAALQWIQENVAFFGGDPSKVTVFGESAGAFAIQLLLLRGKLQSLARGAIMESTGGLPTLSPSGSAANTAWSNFMEALPQCANTSTSLNDVECIRNLTTSELIDGFNNAHILFNSPAVSEWIPTLDSEIVPAFPSTLRPAHGAVEAVVIGCNKDEATLVTAQTANSTQAISDRILSAPPSPPDASTFEREAQLKELEHILNQTLALYPNNPSLGSPFDTGNETFGLDPEYKRTAAVSTDMEFQSMRRFHLDQQLLPAGIRSYSFLFADPDAVPVQDFVNGSPAPGSLGVTHSSEIFYVFGTLAERPEVKQVTPTAAKLSEMMMDYWISFANVLDPNDDNGANRPDWPEYTAENQIMLQLNGHNTTAIPDDFRKEQIALFNRNPAVFGY</sequence>
<keyword evidence="3" id="KW-0732">Signal</keyword>
<dbReference type="OrthoDB" id="408631at2759"/>
<comment type="caution">
    <text evidence="5">The sequence shown here is derived from an EMBL/GenBank/DDBJ whole genome shotgun (WGS) entry which is preliminary data.</text>
</comment>
<accession>A0A8H5GAY8</accession>
<dbReference type="Pfam" id="PF00135">
    <property type="entry name" value="COesterase"/>
    <property type="match status" value="1"/>
</dbReference>
<evidence type="ECO:0000259" key="4">
    <source>
        <dbReference type="Pfam" id="PF00135"/>
    </source>
</evidence>
<dbReference type="InterPro" id="IPR019826">
    <property type="entry name" value="Carboxylesterase_B_AS"/>
</dbReference>
<dbReference type="Proteomes" id="UP000559256">
    <property type="component" value="Unassembled WGS sequence"/>
</dbReference>
<organism evidence="5 6">
    <name type="scientific">Tetrapyrgos nigripes</name>
    <dbReference type="NCBI Taxonomy" id="182062"/>
    <lineage>
        <taxon>Eukaryota</taxon>
        <taxon>Fungi</taxon>
        <taxon>Dikarya</taxon>
        <taxon>Basidiomycota</taxon>
        <taxon>Agaricomycotina</taxon>
        <taxon>Agaricomycetes</taxon>
        <taxon>Agaricomycetidae</taxon>
        <taxon>Agaricales</taxon>
        <taxon>Marasmiineae</taxon>
        <taxon>Marasmiaceae</taxon>
        <taxon>Tetrapyrgos</taxon>
    </lineage>
</organism>
<dbReference type="GO" id="GO:0016787">
    <property type="term" value="F:hydrolase activity"/>
    <property type="evidence" value="ECO:0007669"/>
    <property type="project" value="UniProtKB-KW"/>
</dbReference>
<feature type="domain" description="Carboxylesterase type B" evidence="4">
    <location>
        <begin position="46"/>
        <end position="590"/>
    </location>
</feature>
<evidence type="ECO:0000256" key="2">
    <source>
        <dbReference type="ARBA" id="ARBA00022801"/>
    </source>
</evidence>
<dbReference type="InterPro" id="IPR050309">
    <property type="entry name" value="Type-B_Carboxylest/Lipase"/>
</dbReference>
<dbReference type="AlphaFoldDB" id="A0A8H5GAY8"/>
<dbReference type="PANTHER" id="PTHR11559">
    <property type="entry name" value="CARBOXYLESTERASE"/>
    <property type="match status" value="1"/>
</dbReference>